<keyword evidence="3 5" id="KW-0472">Membrane</keyword>
<dbReference type="Gene3D" id="1.10.4030.10">
    <property type="entry name" value="Porin chaperone SurA, peptide-binding domain"/>
    <property type="match status" value="1"/>
</dbReference>
<proteinExistence type="predicted"/>
<dbReference type="Pfam" id="PF13624">
    <property type="entry name" value="SurA_N_3"/>
    <property type="match status" value="1"/>
</dbReference>
<dbReference type="GO" id="GO:0005886">
    <property type="term" value="C:plasma membrane"/>
    <property type="evidence" value="ECO:0007669"/>
    <property type="project" value="UniProtKB-SubCell"/>
</dbReference>
<dbReference type="InterPro" id="IPR027304">
    <property type="entry name" value="Trigger_fact/SurA_dom_sf"/>
</dbReference>
<name>A0A1E5IJB2_ENDTX</name>
<keyword evidence="5" id="KW-1133">Transmembrane helix</keyword>
<sequence length="229" mass="27003">MFNDDKRNRWRSGKEVMNFLRKHMRMIFIVTIVAFIGSSFAGVGYYFFDSKNDFKTFVVVNGVKIPGKLFNLVVYTDFRQMTNNQQLSDEDLKELKARIIYSLVQDEILYQQSKLYGITVTDEELRNNLRNSVEFKNNNIFNIRKYHAFLNSVQMTAKEYETMRRKQIAAVKVKMLISSCVKLWNYELKNALKQESPITKNALIQSKINFILNEWYSDIVKNSKITVPK</sequence>
<evidence type="ECO:0000256" key="5">
    <source>
        <dbReference type="SAM" id="Phobius"/>
    </source>
</evidence>
<accession>A0A1E5IJB2</accession>
<evidence type="ECO:0000256" key="2">
    <source>
        <dbReference type="ARBA" id="ARBA00022475"/>
    </source>
</evidence>
<organism evidence="6 7">
    <name type="scientific">Endomicrobium trichonymphae</name>
    <dbReference type="NCBI Taxonomy" id="1408204"/>
    <lineage>
        <taxon>Bacteria</taxon>
        <taxon>Pseudomonadati</taxon>
        <taxon>Elusimicrobiota</taxon>
        <taxon>Endomicrobiia</taxon>
        <taxon>Endomicrobiales</taxon>
        <taxon>Endomicrobiaceae</taxon>
        <taxon>Candidatus Endomicrobiellum</taxon>
    </lineage>
</organism>
<evidence type="ECO:0000313" key="6">
    <source>
        <dbReference type="EMBL" id="OEG70524.1"/>
    </source>
</evidence>
<keyword evidence="2" id="KW-1003">Cell membrane</keyword>
<keyword evidence="4" id="KW-0143">Chaperone</keyword>
<dbReference type="SUPFAM" id="SSF109998">
    <property type="entry name" value="Triger factor/SurA peptide-binding domain-like"/>
    <property type="match status" value="1"/>
</dbReference>
<dbReference type="AlphaFoldDB" id="A0A1E5IJB2"/>
<dbReference type="EMBL" id="LNVX01000314">
    <property type="protein sequence ID" value="OEG70524.1"/>
    <property type="molecule type" value="Genomic_DNA"/>
</dbReference>
<keyword evidence="7" id="KW-1185">Reference proteome</keyword>
<evidence type="ECO:0000256" key="4">
    <source>
        <dbReference type="ARBA" id="ARBA00023186"/>
    </source>
</evidence>
<comment type="caution">
    <text evidence="6">The sequence shown here is derived from an EMBL/GenBank/DDBJ whole genome shotgun (WGS) entry which is preliminary data.</text>
</comment>
<dbReference type="PANTHER" id="PTHR47529">
    <property type="entry name" value="PEPTIDYL-PROLYL CIS-TRANS ISOMERASE D"/>
    <property type="match status" value="1"/>
</dbReference>
<evidence type="ECO:0000256" key="1">
    <source>
        <dbReference type="ARBA" id="ARBA00004236"/>
    </source>
</evidence>
<keyword evidence="5" id="KW-0812">Transmembrane</keyword>
<dbReference type="PANTHER" id="PTHR47529:SF1">
    <property type="entry name" value="PERIPLASMIC CHAPERONE PPID"/>
    <property type="match status" value="1"/>
</dbReference>
<evidence type="ECO:0000256" key="3">
    <source>
        <dbReference type="ARBA" id="ARBA00023136"/>
    </source>
</evidence>
<reference evidence="6 7" key="1">
    <citation type="submission" date="2015-11" db="EMBL/GenBank/DDBJ databases">
        <title>Evidence for parallel genomic evolution in an endosymbiosis of termite gut flagellates.</title>
        <authorList>
            <person name="Zheng H."/>
        </authorList>
    </citation>
    <scope>NUCLEOTIDE SEQUENCE [LARGE SCALE GENOMIC DNA]</scope>
    <source>
        <strain evidence="6 7">CET450</strain>
    </source>
</reference>
<dbReference type="InterPro" id="IPR052029">
    <property type="entry name" value="PpiD_chaperone"/>
</dbReference>
<comment type="subcellular location">
    <subcellularLocation>
        <location evidence="1">Cell membrane</location>
    </subcellularLocation>
</comment>
<evidence type="ECO:0000313" key="7">
    <source>
        <dbReference type="Proteomes" id="UP000095237"/>
    </source>
</evidence>
<protein>
    <submittedName>
        <fullName evidence="6">Uncharacterized protein</fullName>
    </submittedName>
</protein>
<gene>
    <name evidence="6" type="ORF">ATZ36_00610</name>
</gene>
<dbReference type="Proteomes" id="UP000095237">
    <property type="component" value="Unassembled WGS sequence"/>
</dbReference>
<feature type="transmembrane region" description="Helical" evidence="5">
    <location>
        <begin position="27"/>
        <end position="48"/>
    </location>
</feature>